<dbReference type="SUPFAM" id="SSF81383">
    <property type="entry name" value="F-box domain"/>
    <property type="match status" value="1"/>
</dbReference>
<dbReference type="Pfam" id="PF12937">
    <property type="entry name" value="F-box-like"/>
    <property type="match status" value="1"/>
</dbReference>
<keyword evidence="2" id="KW-1185">Reference proteome</keyword>
<dbReference type="Gene3D" id="1.20.1280.50">
    <property type="match status" value="1"/>
</dbReference>
<dbReference type="EMBL" id="CAJHNJ030000496">
    <property type="protein sequence ID" value="CAG9138122.1"/>
    <property type="molecule type" value="Genomic_DNA"/>
</dbReference>
<evidence type="ECO:0000313" key="1">
    <source>
        <dbReference type="EMBL" id="CAG9138122.1"/>
    </source>
</evidence>
<organism evidence="1 2">
    <name type="scientific">Plutella xylostella</name>
    <name type="common">Diamondback moth</name>
    <name type="synonym">Plutella maculipennis</name>
    <dbReference type="NCBI Taxonomy" id="51655"/>
    <lineage>
        <taxon>Eukaryota</taxon>
        <taxon>Metazoa</taxon>
        <taxon>Ecdysozoa</taxon>
        <taxon>Arthropoda</taxon>
        <taxon>Hexapoda</taxon>
        <taxon>Insecta</taxon>
        <taxon>Pterygota</taxon>
        <taxon>Neoptera</taxon>
        <taxon>Endopterygota</taxon>
        <taxon>Lepidoptera</taxon>
        <taxon>Glossata</taxon>
        <taxon>Ditrysia</taxon>
        <taxon>Yponomeutoidea</taxon>
        <taxon>Plutellidae</taxon>
        <taxon>Plutella</taxon>
    </lineage>
</organism>
<dbReference type="InterPro" id="IPR001810">
    <property type="entry name" value="F-box_dom"/>
</dbReference>
<gene>
    <name evidence="1" type="ORF">PLXY2_LOCUS16376</name>
</gene>
<dbReference type="InterPro" id="IPR036047">
    <property type="entry name" value="F-box-like_dom_sf"/>
</dbReference>
<evidence type="ECO:0000313" key="2">
    <source>
        <dbReference type="Proteomes" id="UP000653454"/>
    </source>
</evidence>
<proteinExistence type="predicted"/>
<name>A0A8S4GGH1_PLUXY</name>
<dbReference type="PROSITE" id="PS50181">
    <property type="entry name" value="FBOX"/>
    <property type="match status" value="1"/>
</dbReference>
<dbReference type="AlphaFoldDB" id="A0A8S4GGH1"/>
<comment type="caution">
    <text evidence="1">The sequence shown here is derived from an EMBL/GenBank/DDBJ whole genome shotgun (WGS) entry which is preliminary data.</text>
</comment>
<dbReference type="SMART" id="SM00256">
    <property type="entry name" value="FBOX"/>
    <property type="match status" value="1"/>
</dbReference>
<reference evidence="1" key="1">
    <citation type="submission" date="2020-11" db="EMBL/GenBank/DDBJ databases">
        <authorList>
            <person name="Whiteford S."/>
        </authorList>
    </citation>
    <scope>NUCLEOTIDE SEQUENCE</scope>
</reference>
<dbReference type="Proteomes" id="UP000653454">
    <property type="component" value="Unassembled WGS sequence"/>
</dbReference>
<accession>A0A8S4GGH1</accession>
<sequence length="169" mass="19997">MLEDENKQYQLWSVLPTEILILIFTTISAKDLIRCRKVCQRWKDIIDGLIGREALWRNHCQKDFPSFCQVARHNARKGMSWFHLYRSLSLWDRLRWSHDHVEEFAVPDTTDQQILDFKVLQNGIIGVLKKDSIVYYDSETLQEAQRSQIAGHYLKYTENAHVIVILGYD</sequence>
<protein>
    <submittedName>
        <fullName evidence="1">(diamondback moth) hypothetical protein</fullName>
    </submittedName>
</protein>